<organism evidence="3 4">
    <name type="scientific">Streptomyces abikoensis</name>
    <dbReference type="NCBI Taxonomy" id="97398"/>
    <lineage>
        <taxon>Bacteria</taxon>
        <taxon>Bacillati</taxon>
        <taxon>Actinomycetota</taxon>
        <taxon>Actinomycetes</taxon>
        <taxon>Kitasatosporales</taxon>
        <taxon>Streptomycetaceae</taxon>
        <taxon>Streptomyces</taxon>
    </lineage>
</organism>
<gene>
    <name evidence="3" type="ORF">ACH4TF_19150</name>
</gene>
<dbReference type="Pfam" id="PF13613">
    <property type="entry name" value="HTH_Tnp_4"/>
    <property type="match status" value="1"/>
</dbReference>
<feature type="domain" description="Transposase Helix-turn-helix" evidence="2">
    <location>
        <begin position="32"/>
        <end position="81"/>
    </location>
</feature>
<accession>A0ABW7T810</accession>
<evidence type="ECO:0000313" key="4">
    <source>
        <dbReference type="Proteomes" id="UP001611162"/>
    </source>
</evidence>
<dbReference type="Proteomes" id="UP001611162">
    <property type="component" value="Unassembled WGS sequence"/>
</dbReference>
<dbReference type="InterPro" id="IPR027805">
    <property type="entry name" value="Transposase_HTH_dom"/>
</dbReference>
<evidence type="ECO:0000259" key="2">
    <source>
        <dbReference type="Pfam" id="PF13613"/>
    </source>
</evidence>
<keyword evidence="4" id="KW-1185">Reference proteome</keyword>
<evidence type="ECO:0000256" key="1">
    <source>
        <dbReference type="SAM" id="MobiDB-lite"/>
    </source>
</evidence>
<reference evidence="3 4" key="1">
    <citation type="submission" date="2024-10" db="EMBL/GenBank/DDBJ databases">
        <title>The Natural Products Discovery Center: Release of the First 8490 Sequenced Strains for Exploring Actinobacteria Biosynthetic Diversity.</title>
        <authorList>
            <person name="Kalkreuter E."/>
            <person name="Kautsar S.A."/>
            <person name="Yang D."/>
            <person name="Bader C.D."/>
            <person name="Teijaro C.N."/>
            <person name="Fluegel L."/>
            <person name="Davis C.M."/>
            <person name="Simpson J.R."/>
            <person name="Lauterbach L."/>
            <person name="Steele A.D."/>
            <person name="Gui C."/>
            <person name="Meng S."/>
            <person name="Li G."/>
            <person name="Viehrig K."/>
            <person name="Ye F."/>
            <person name="Su P."/>
            <person name="Kiefer A.F."/>
            <person name="Nichols A."/>
            <person name="Cepeda A.J."/>
            <person name="Yan W."/>
            <person name="Fan B."/>
            <person name="Jiang Y."/>
            <person name="Adhikari A."/>
            <person name="Zheng C.-J."/>
            <person name="Schuster L."/>
            <person name="Cowan T.M."/>
            <person name="Smanski M.J."/>
            <person name="Chevrette M.G."/>
            <person name="De Carvalho L.P.S."/>
            <person name="Shen B."/>
        </authorList>
    </citation>
    <scope>NUCLEOTIDE SEQUENCE [LARGE SCALE GENOMIC DNA]</scope>
    <source>
        <strain evidence="3 4">NPDC020979</strain>
    </source>
</reference>
<proteinExistence type="predicted"/>
<feature type="compositionally biased region" description="Basic and acidic residues" evidence="1">
    <location>
        <begin position="7"/>
        <end position="18"/>
    </location>
</feature>
<comment type="caution">
    <text evidence="3">The sequence shown here is derived from an EMBL/GenBank/DDBJ whole genome shotgun (WGS) entry which is preliminary data.</text>
</comment>
<dbReference type="RefSeq" id="WP_397613448.1">
    <property type="nucleotide sequence ID" value="NZ_JBIRRB010000006.1"/>
</dbReference>
<protein>
    <submittedName>
        <fullName evidence="3">Transposase family protein</fullName>
    </submittedName>
</protein>
<sequence>MTTPWSARRESNLRERRRGERRRAAGAGPRNALAFTDRVLLTLVHLRTGLTHQALAELYRGGRSTVTGAISEIRPLLAARGFAVPDRPGARLCTLGERSPTPGPRR</sequence>
<feature type="region of interest" description="Disordered" evidence="1">
    <location>
        <begin position="1"/>
        <end position="29"/>
    </location>
</feature>
<evidence type="ECO:0000313" key="3">
    <source>
        <dbReference type="EMBL" id="MFI0912564.1"/>
    </source>
</evidence>
<dbReference type="EMBL" id="JBIRRB010000006">
    <property type="protein sequence ID" value="MFI0912564.1"/>
    <property type="molecule type" value="Genomic_DNA"/>
</dbReference>
<name>A0ABW7T810_9ACTN</name>